<feature type="disulfide bond" evidence="2">
    <location>
        <begin position="101"/>
        <end position="118"/>
    </location>
</feature>
<dbReference type="Proteomes" id="UP001381693">
    <property type="component" value="Unassembled WGS sequence"/>
</dbReference>
<evidence type="ECO:0000313" key="5">
    <source>
        <dbReference type="EMBL" id="KAK7063228.1"/>
    </source>
</evidence>
<dbReference type="EMBL" id="JAXCGZ010020906">
    <property type="protein sequence ID" value="KAK7063228.1"/>
    <property type="molecule type" value="Genomic_DNA"/>
</dbReference>
<feature type="domain" description="CUB" evidence="4">
    <location>
        <begin position="50"/>
        <end position="158"/>
    </location>
</feature>
<evidence type="ECO:0000256" key="3">
    <source>
        <dbReference type="SAM" id="SignalP"/>
    </source>
</evidence>
<feature type="chain" id="PRO_5042868915" description="CUB domain-containing protein" evidence="3">
    <location>
        <begin position="25"/>
        <end position="158"/>
    </location>
</feature>
<feature type="signal peptide" evidence="3">
    <location>
        <begin position="1"/>
        <end position="24"/>
    </location>
</feature>
<dbReference type="PROSITE" id="PS01180">
    <property type="entry name" value="CUB"/>
    <property type="match status" value="1"/>
</dbReference>
<dbReference type="InterPro" id="IPR000859">
    <property type="entry name" value="CUB_dom"/>
</dbReference>
<keyword evidence="3" id="KW-0732">Signal</keyword>
<dbReference type="Pfam" id="PF00431">
    <property type="entry name" value="CUB"/>
    <property type="match status" value="1"/>
</dbReference>
<dbReference type="InterPro" id="IPR035914">
    <property type="entry name" value="Sperma_CUB_dom_sf"/>
</dbReference>
<accession>A0AAN8WFB5</accession>
<name>A0AAN8WFB5_HALRR</name>
<evidence type="ECO:0000259" key="4">
    <source>
        <dbReference type="PROSITE" id="PS01180"/>
    </source>
</evidence>
<proteinExistence type="predicted"/>
<keyword evidence="6" id="KW-1185">Reference proteome</keyword>
<dbReference type="SUPFAM" id="SSF49854">
    <property type="entry name" value="Spermadhesin, CUB domain"/>
    <property type="match status" value="1"/>
</dbReference>
<gene>
    <name evidence="5" type="ORF">SK128_013335</name>
</gene>
<evidence type="ECO:0000313" key="6">
    <source>
        <dbReference type="Proteomes" id="UP001381693"/>
    </source>
</evidence>
<evidence type="ECO:0000256" key="1">
    <source>
        <dbReference type="ARBA" id="ARBA00023157"/>
    </source>
</evidence>
<organism evidence="5 6">
    <name type="scientific">Halocaridina rubra</name>
    <name type="common">Hawaiian red shrimp</name>
    <dbReference type="NCBI Taxonomy" id="373956"/>
    <lineage>
        <taxon>Eukaryota</taxon>
        <taxon>Metazoa</taxon>
        <taxon>Ecdysozoa</taxon>
        <taxon>Arthropoda</taxon>
        <taxon>Crustacea</taxon>
        <taxon>Multicrustacea</taxon>
        <taxon>Malacostraca</taxon>
        <taxon>Eumalacostraca</taxon>
        <taxon>Eucarida</taxon>
        <taxon>Decapoda</taxon>
        <taxon>Pleocyemata</taxon>
        <taxon>Caridea</taxon>
        <taxon>Atyoidea</taxon>
        <taxon>Atyidae</taxon>
        <taxon>Halocaridina</taxon>
    </lineage>
</organism>
<evidence type="ECO:0000256" key="2">
    <source>
        <dbReference type="PROSITE-ProRule" id="PRU00059"/>
    </source>
</evidence>
<keyword evidence="1 2" id="KW-1015">Disulfide bond</keyword>
<comment type="caution">
    <text evidence="2">Lacks conserved residue(s) required for the propagation of feature annotation.</text>
</comment>
<protein>
    <recommendedName>
        <fullName evidence="4">CUB domain-containing protein</fullName>
    </recommendedName>
</protein>
<reference evidence="5 6" key="1">
    <citation type="submission" date="2023-11" db="EMBL/GenBank/DDBJ databases">
        <title>Halocaridina rubra genome assembly.</title>
        <authorList>
            <person name="Smith C."/>
        </authorList>
    </citation>
    <scope>NUCLEOTIDE SEQUENCE [LARGE SCALE GENOMIC DNA]</scope>
    <source>
        <strain evidence="5">EP-1</strain>
        <tissue evidence="5">Whole</tissue>
    </source>
</reference>
<dbReference type="AlphaFoldDB" id="A0AAN8WFB5"/>
<comment type="caution">
    <text evidence="5">The sequence shown here is derived from an EMBL/GenBank/DDBJ whole genome shotgun (WGS) entry which is preliminary data.</text>
</comment>
<sequence>MRQKRVFIMQVLLLLLQQVSNCWGEHWNATDHHAQSKRASDSLRISVIECGVDATLANGESAIIYSDNDGKFERCIWKIQAPSGSKLSVDCPNVAFNNKGCKFEKFFIVDGTVKTKFCNRNSPNGFQSTTNSLKIKYKRKVLAMPECSGGFICQISAA</sequence>
<dbReference type="Gene3D" id="2.60.120.290">
    <property type="entry name" value="Spermadhesin, CUB domain"/>
    <property type="match status" value="1"/>
</dbReference>